<gene>
    <name evidence="5" type="ORF">SAMN05216249_104161</name>
</gene>
<evidence type="ECO:0000256" key="3">
    <source>
        <dbReference type="ARBA" id="ARBA00038054"/>
    </source>
</evidence>
<dbReference type="AlphaFoldDB" id="A0A1I0WNW2"/>
<dbReference type="GO" id="GO:0016646">
    <property type="term" value="F:oxidoreductase activity, acting on the CH-NH group of donors, NAD or NADP as acceptor"/>
    <property type="evidence" value="ECO:0007669"/>
    <property type="project" value="UniProtKB-ARBA"/>
</dbReference>
<comment type="similarity">
    <text evidence="3">Belongs to the flavoredoxin family.</text>
</comment>
<dbReference type="SUPFAM" id="SSF50475">
    <property type="entry name" value="FMN-binding split barrel"/>
    <property type="match status" value="1"/>
</dbReference>
<accession>A0A1I0WNW2</accession>
<feature type="domain" description="Flavin reductase like" evidence="4">
    <location>
        <begin position="9"/>
        <end position="156"/>
    </location>
</feature>
<evidence type="ECO:0000313" key="6">
    <source>
        <dbReference type="Proteomes" id="UP000198838"/>
    </source>
</evidence>
<dbReference type="Pfam" id="PF01613">
    <property type="entry name" value="Flavin_Reduct"/>
    <property type="match status" value="1"/>
</dbReference>
<dbReference type="EMBL" id="FOJY01000004">
    <property type="protein sequence ID" value="SFA89860.1"/>
    <property type="molecule type" value="Genomic_DNA"/>
</dbReference>
<evidence type="ECO:0000313" key="5">
    <source>
        <dbReference type="EMBL" id="SFA89860.1"/>
    </source>
</evidence>
<name>A0A1I0WNW2_9FIRM</name>
<protein>
    <submittedName>
        <fullName evidence="5">NADH-FMN oxidoreductase RutF, flavin reductase (DIM6/NTAB) family</fullName>
    </submittedName>
</protein>
<dbReference type="GO" id="GO:0010181">
    <property type="term" value="F:FMN binding"/>
    <property type="evidence" value="ECO:0007669"/>
    <property type="project" value="InterPro"/>
</dbReference>
<dbReference type="InterPro" id="IPR012349">
    <property type="entry name" value="Split_barrel_FMN-bd"/>
</dbReference>
<organism evidence="5 6">
    <name type="scientific">Acetitomaculum ruminis DSM 5522</name>
    <dbReference type="NCBI Taxonomy" id="1120918"/>
    <lineage>
        <taxon>Bacteria</taxon>
        <taxon>Bacillati</taxon>
        <taxon>Bacillota</taxon>
        <taxon>Clostridia</taxon>
        <taxon>Lachnospirales</taxon>
        <taxon>Lachnospiraceae</taxon>
        <taxon>Acetitomaculum</taxon>
    </lineage>
</organism>
<evidence type="ECO:0000256" key="2">
    <source>
        <dbReference type="ARBA" id="ARBA00022630"/>
    </source>
</evidence>
<dbReference type="PANTHER" id="PTHR43567:SF1">
    <property type="entry name" value="FLAVOREDOXIN"/>
    <property type="match status" value="1"/>
</dbReference>
<dbReference type="InterPro" id="IPR002563">
    <property type="entry name" value="Flavin_Rdtase-like_dom"/>
</dbReference>
<evidence type="ECO:0000256" key="1">
    <source>
        <dbReference type="ARBA" id="ARBA00001917"/>
    </source>
</evidence>
<keyword evidence="2" id="KW-0285">Flavoprotein</keyword>
<proteinExistence type="inferred from homology"/>
<dbReference type="RefSeq" id="WP_092870940.1">
    <property type="nucleotide sequence ID" value="NZ_FOJY01000004.1"/>
</dbReference>
<sequence length="189" mass="20948">MKKNLGVLPAVFPMPVLMIGTYNEDGSIDVMNAAWGMICGQNKIALFINKAHRTTENILRNKAFTVSIADKSHEKVADYFGIASAKKFADKFERSNFNVMRSPIVNAPIIDEFPVCMECDLAEEVQTDSFYCIVGTIRNTSADERVLTEDGKIDTVKVEALVFDPYQAGYYEVGAKVGQAFSDGKELLK</sequence>
<dbReference type="OrthoDB" id="9806228at2"/>
<dbReference type="InterPro" id="IPR052174">
    <property type="entry name" value="Flavoredoxin"/>
</dbReference>
<dbReference type="SMART" id="SM00903">
    <property type="entry name" value="Flavin_Reduct"/>
    <property type="match status" value="1"/>
</dbReference>
<evidence type="ECO:0000259" key="4">
    <source>
        <dbReference type="SMART" id="SM00903"/>
    </source>
</evidence>
<dbReference type="STRING" id="1120918.SAMN05216249_104161"/>
<dbReference type="Gene3D" id="2.30.110.10">
    <property type="entry name" value="Electron Transport, Fmn-binding Protein, Chain A"/>
    <property type="match status" value="1"/>
</dbReference>
<comment type="cofactor">
    <cofactor evidence="1">
        <name>FMN</name>
        <dbReference type="ChEBI" id="CHEBI:58210"/>
    </cofactor>
</comment>
<reference evidence="5 6" key="1">
    <citation type="submission" date="2016-10" db="EMBL/GenBank/DDBJ databases">
        <authorList>
            <person name="de Groot N.N."/>
        </authorList>
    </citation>
    <scope>NUCLEOTIDE SEQUENCE [LARGE SCALE GENOMIC DNA]</scope>
    <source>
        <strain evidence="5 6">DSM 5522</strain>
    </source>
</reference>
<dbReference type="PANTHER" id="PTHR43567">
    <property type="entry name" value="FLAVOREDOXIN-RELATED-RELATED"/>
    <property type="match status" value="1"/>
</dbReference>
<keyword evidence="6" id="KW-1185">Reference proteome</keyword>
<dbReference type="Proteomes" id="UP000198838">
    <property type="component" value="Unassembled WGS sequence"/>
</dbReference>